<evidence type="ECO:0000313" key="1">
    <source>
        <dbReference type="EMBL" id="KAF3510540.1"/>
    </source>
</evidence>
<reference evidence="1" key="1">
    <citation type="submission" date="2019-12" db="EMBL/GenBank/DDBJ databases">
        <title>Genome sequencing and annotation of Brassica cretica.</title>
        <authorList>
            <person name="Studholme D.J."/>
            <person name="Sarris P."/>
        </authorList>
    </citation>
    <scope>NUCLEOTIDE SEQUENCE</scope>
    <source>
        <strain evidence="1">PFS-109/04</strain>
        <tissue evidence="1">Leaf</tissue>
    </source>
</reference>
<dbReference type="EMBL" id="QGKX02001521">
    <property type="protein sequence ID" value="KAF3510540.1"/>
    <property type="molecule type" value="Genomic_DNA"/>
</dbReference>
<dbReference type="Proteomes" id="UP000712600">
    <property type="component" value="Unassembled WGS sequence"/>
</dbReference>
<gene>
    <name evidence="1" type="ORF">F2Q69_00001436</name>
</gene>
<sequence length="66" mass="7361">MAMKPNGDFPLFTGNSPVALYYCNRCRNGRLLDRKMRPSRFGAGARWLSKAQWASSCVLTSQCTTA</sequence>
<dbReference type="AlphaFoldDB" id="A0A8S9P5R7"/>
<evidence type="ECO:0000313" key="2">
    <source>
        <dbReference type="Proteomes" id="UP000712600"/>
    </source>
</evidence>
<name>A0A8S9P5R7_BRACR</name>
<proteinExistence type="predicted"/>
<protein>
    <submittedName>
        <fullName evidence="1">Uncharacterized protein</fullName>
    </submittedName>
</protein>
<organism evidence="1 2">
    <name type="scientific">Brassica cretica</name>
    <name type="common">Mustard</name>
    <dbReference type="NCBI Taxonomy" id="69181"/>
    <lineage>
        <taxon>Eukaryota</taxon>
        <taxon>Viridiplantae</taxon>
        <taxon>Streptophyta</taxon>
        <taxon>Embryophyta</taxon>
        <taxon>Tracheophyta</taxon>
        <taxon>Spermatophyta</taxon>
        <taxon>Magnoliopsida</taxon>
        <taxon>eudicotyledons</taxon>
        <taxon>Gunneridae</taxon>
        <taxon>Pentapetalae</taxon>
        <taxon>rosids</taxon>
        <taxon>malvids</taxon>
        <taxon>Brassicales</taxon>
        <taxon>Brassicaceae</taxon>
        <taxon>Brassiceae</taxon>
        <taxon>Brassica</taxon>
    </lineage>
</organism>
<comment type="caution">
    <text evidence="1">The sequence shown here is derived from an EMBL/GenBank/DDBJ whole genome shotgun (WGS) entry which is preliminary data.</text>
</comment>
<accession>A0A8S9P5R7</accession>